<keyword evidence="1" id="KW-1133">Transmembrane helix</keyword>
<feature type="transmembrane region" description="Helical" evidence="1">
    <location>
        <begin position="6"/>
        <end position="28"/>
    </location>
</feature>
<organism evidence="2 3">
    <name type="scientific">Cohnella hongkongensis</name>
    <dbReference type="NCBI Taxonomy" id="178337"/>
    <lineage>
        <taxon>Bacteria</taxon>
        <taxon>Bacillati</taxon>
        <taxon>Bacillota</taxon>
        <taxon>Bacilli</taxon>
        <taxon>Bacillales</taxon>
        <taxon>Paenibacillaceae</taxon>
        <taxon>Cohnella</taxon>
    </lineage>
</organism>
<dbReference type="EMBL" id="JBHSEP010000036">
    <property type="protein sequence ID" value="MFC4601995.1"/>
    <property type="molecule type" value="Genomic_DNA"/>
</dbReference>
<evidence type="ECO:0000256" key="1">
    <source>
        <dbReference type="SAM" id="Phobius"/>
    </source>
</evidence>
<accession>A0ABV9FJ17</accession>
<keyword evidence="3" id="KW-1185">Reference proteome</keyword>
<dbReference type="RefSeq" id="WP_378102867.1">
    <property type="nucleotide sequence ID" value="NZ_JBHSEP010000036.1"/>
</dbReference>
<proteinExistence type="predicted"/>
<feature type="transmembrane region" description="Helical" evidence="1">
    <location>
        <begin position="58"/>
        <end position="78"/>
    </location>
</feature>
<protein>
    <submittedName>
        <fullName evidence="2">Nitroreductase</fullName>
    </submittedName>
</protein>
<sequence length="187" mass="20828">MNLIPSIIIYGFSLSVILTTIILVTLYVNPRLLLQSYPIAIQGAVKGKTRLEQRQTKIIGILFMLLLIGQPVVSTIAMKQSNGGTIAFSDAFLNAFGIMSIFNIVDFLLIDWLIFCTITPRFLVIKGTEGMPDYKHIRHHVKGLFIGAALSLVFSLILACIISVIFMWMPWEIESNLTTSPNILPLC</sequence>
<comment type="caution">
    <text evidence="2">The sequence shown here is derived from an EMBL/GenBank/DDBJ whole genome shotgun (WGS) entry which is preliminary data.</text>
</comment>
<feature type="transmembrane region" description="Helical" evidence="1">
    <location>
        <begin position="144"/>
        <end position="169"/>
    </location>
</feature>
<keyword evidence="1" id="KW-0472">Membrane</keyword>
<name>A0ABV9FJ17_9BACL</name>
<reference evidence="3" key="1">
    <citation type="journal article" date="2019" name="Int. J. Syst. Evol. Microbiol.">
        <title>The Global Catalogue of Microorganisms (GCM) 10K type strain sequencing project: providing services to taxonomists for standard genome sequencing and annotation.</title>
        <authorList>
            <consortium name="The Broad Institute Genomics Platform"/>
            <consortium name="The Broad Institute Genome Sequencing Center for Infectious Disease"/>
            <person name="Wu L."/>
            <person name="Ma J."/>
        </authorList>
    </citation>
    <scope>NUCLEOTIDE SEQUENCE [LARGE SCALE GENOMIC DNA]</scope>
    <source>
        <strain evidence="3">CCUG 49571</strain>
    </source>
</reference>
<feature type="transmembrane region" description="Helical" evidence="1">
    <location>
        <begin position="98"/>
        <end position="123"/>
    </location>
</feature>
<gene>
    <name evidence="2" type="ORF">ACFO3S_27415</name>
</gene>
<evidence type="ECO:0000313" key="2">
    <source>
        <dbReference type="EMBL" id="MFC4601995.1"/>
    </source>
</evidence>
<dbReference type="Proteomes" id="UP001596028">
    <property type="component" value="Unassembled WGS sequence"/>
</dbReference>
<keyword evidence="1" id="KW-0812">Transmembrane</keyword>
<evidence type="ECO:0000313" key="3">
    <source>
        <dbReference type="Proteomes" id="UP001596028"/>
    </source>
</evidence>